<evidence type="ECO:0000256" key="1">
    <source>
        <dbReference type="SAM" id="Coils"/>
    </source>
</evidence>
<keyword evidence="1" id="KW-0175">Coiled coil</keyword>
<sequence>MSTLKDKKAALLAKIARQKAKQKEQVFTIPTIKLSSQDKQRKAEKTFIPNTKSLAKKAKSEDGMREFMAELNGLGDDDFDMPPGGYENKIVANGFNLFVDTYVKDAVLASDDPDVDRDEIREAAKTAWIVLSTFNKLSWVLRGYGSQKDSEWGRKQFVMEVLRNIRDEDTLRSFINNYLEENIAYSKFVTYWKANKGNNAAKEAIVEDIAEGDARAATDVAGTRLAVTEEEQERINDLKERLAGYEEAATSLDDKITTRKEYLTELSHEELVEIANAIVGKKTKEQLIDAILNAEYTPIEREQFKEIGGSERDEFIDNLKAEKAARKTELNEFSYQDLVLDATTNKTVPRLVQLILSEEFYHNRKKLKDKIFTLGMEIHNLSLGKYIPRQSNVIRLKYKERLYREAIFIQIRRIELQTKTYEQLAIHARAIGVKGYKYYKDNKERSIKNLIHRILLVEFPGANIDAEVPKVTMSQMKAVLSTLDEDQIHVLAYANGIKHPEKRGKYTNIETILSKEFPKKKSKPIQHLVVGKYVRNWSYPKRRSELEAMSTKELKTIALTFGLDLQKGVTDNDLIKSILSQEEYRARLIPKEDKEKEDIIRKIAHITGAPESRYRLWSLSELKQRLDSLRDESQVYWVEMERERLYAKLSQIVDINENRYSKAKSWSLKKLRRELQKTIGSNWESYKPLVEDYSFVECMKTFREYQWIEGKVTGVWLSDPNGGDPNHDYIIKEIFIEEDGHRWYQANKRFFSLQCNSYKKNRSQNGDVLTCYTQAGKPVKFQVGFTLIGWRHDRYKSRTHMVKTADDRMVQRTFIIQDEMLFNKEKKFSRRLNQTEASRIEDILNSTVSERTSNYIMSLISKSLLELAIPKQVQNDYGIITYGAERVGEKGVTKKIDSNTPYMQILIDTLRSDNQDQTNKEFFTKAASLLVYINMPEAKTFRKNLEMEYYLPDILPTLSPAEKFPEAFQDPNASGKFLDELTANITNKIHKLVRGMAQAEYNAEDPTRRRSTMPYGTDFTRSIKTRKRLNACANKARVKGVPDEEIVYYNEDGQIYCFTVDELYDQMLMQGDLINPETGKAFDIAFVKRFDELYNKRLSDDGLLTDYFQKKYGFDMDALVDDKEKVDTIKSKRPIIATDLWDIIGKDLAELEDQLSNEKPGDGDEIDEDRETERRDEEVEKGTRETRDVDPNDACEYCKNHLSDDSIKSIILHGDESRIIKFCSFKCFEDKNDWNKFKAKRVKKKQKKIKKIKKIQERAKKDFDEKNKPIEKPVVKLSREELKKRKKIIKKQINEGVAAFDKVAFPLMSKAELSEIAKQKKIKIPAGLSKMGTASYLYKQLHPKSTKGVLKEKTAEKEMIRIETRREKKKRKAKEAAVSSRKKKKGKK</sequence>
<protein>
    <submittedName>
        <fullName evidence="3">Uncharacterized protein</fullName>
    </submittedName>
</protein>
<feature type="compositionally biased region" description="Basic and acidic residues" evidence="2">
    <location>
        <begin position="1171"/>
        <end position="1188"/>
    </location>
</feature>
<name>A0A6C0JML3_9ZZZZ</name>
<proteinExistence type="predicted"/>
<accession>A0A6C0JML3</accession>
<feature type="region of interest" description="Disordered" evidence="2">
    <location>
        <begin position="1360"/>
        <end position="1388"/>
    </location>
</feature>
<dbReference type="EMBL" id="MN740671">
    <property type="protein sequence ID" value="QHU07015.1"/>
    <property type="molecule type" value="Genomic_DNA"/>
</dbReference>
<feature type="coiled-coil region" evidence="1">
    <location>
        <begin position="228"/>
        <end position="255"/>
    </location>
</feature>
<evidence type="ECO:0000313" key="3">
    <source>
        <dbReference type="EMBL" id="QHU07015.1"/>
    </source>
</evidence>
<organism evidence="3">
    <name type="scientific">viral metagenome</name>
    <dbReference type="NCBI Taxonomy" id="1070528"/>
    <lineage>
        <taxon>unclassified sequences</taxon>
        <taxon>metagenomes</taxon>
        <taxon>organismal metagenomes</taxon>
    </lineage>
</organism>
<reference evidence="3" key="1">
    <citation type="journal article" date="2020" name="Nature">
        <title>Giant virus diversity and host interactions through global metagenomics.</title>
        <authorList>
            <person name="Schulz F."/>
            <person name="Roux S."/>
            <person name="Paez-Espino D."/>
            <person name="Jungbluth S."/>
            <person name="Walsh D.A."/>
            <person name="Denef V.J."/>
            <person name="McMahon K.D."/>
            <person name="Konstantinidis K.T."/>
            <person name="Eloe-Fadrosh E.A."/>
            <person name="Kyrpides N.C."/>
            <person name="Woyke T."/>
        </authorList>
    </citation>
    <scope>NUCLEOTIDE SEQUENCE</scope>
    <source>
        <strain evidence="3">GVMAG-S-1038524-41</strain>
    </source>
</reference>
<evidence type="ECO:0000256" key="2">
    <source>
        <dbReference type="SAM" id="MobiDB-lite"/>
    </source>
</evidence>
<feature type="region of interest" description="Disordered" evidence="2">
    <location>
        <begin position="1154"/>
        <end position="1188"/>
    </location>
</feature>